<protein>
    <submittedName>
        <fullName evidence="1">Uncharacterized protein</fullName>
    </submittedName>
</protein>
<evidence type="ECO:0000313" key="1">
    <source>
        <dbReference type="EMBL" id="CAB10650.1"/>
    </source>
</evidence>
<reference evidence="1" key="3">
    <citation type="submission" date="1997-07" db="EMBL/GenBank/DDBJ databases">
        <authorList>
            <person name="Parkhill J."/>
            <person name="Barrell B.G."/>
            <person name="Rajandream M.A."/>
        </authorList>
    </citation>
    <scope>NUCLEOTIDE SEQUENCE</scope>
</reference>
<sequence length="177" mass="19451">MSLRPVPRSRSSATAFRTYFLAGQIPRWRCCAAVRVYSARATWWVGGTMVVAMSTRPLIVQVLASDAPADEVVPGTWRFTLALFLAQQLLRPIRGDAVISHFVRTVITMMATASAWAATDSAVVDLLLIEGGRPLQSDVRVGDFKHALVIVIESAVVWRAPVTIANCPEIEETRMLN</sequence>
<proteinExistence type="predicted"/>
<gene>
    <name evidence="1" type="primary">MLCB250.56</name>
</gene>
<name>O33031_MYCLR</name>
<reference evidence="1" key="2">
    <citation type="submission" date="1997-07" db="EMBL/GenBank/DDBJ databases">
        <authorList>
            <person name="Seeger K.J."/>
            <person name="Harris D."/>
        </authorList>
    </citation>
    <scope>NUCLEOTIDE SEQUENCE</scope>
</reference>
<organism evidence="1">
    <name type="scientific">Mycobacterium leprae</name>
    <dbReference type="NCBI Taxonomy" id="1769"/>
    <lineage>
        <taxon>Bacteria</taxon>
        <taxon>Bacillati</taxon>
        <taxon>Actinomycetota</taxon>
        <taxon>Actinomycetes</taxon>
        <taxon>Mycobacteriales</taxon>
        <taxon>Mycobacteriaceae</taxon>
        <taxon>Mycobacterium</taxon>
    </lineage>
</organism>
<dbReference type="AlphaFoldDB" id="O33031"/>
<dbReference type="EMBL" id="Z97369">
    <property type="protein sequence ID" value="CAB10650.1"/>
    <property type="molecule type" value="Genomic_DNA"/>
</dbReference>
<accession>O33031</accession>
<reference evidence="1" key="1">
    <citation type="journal article" date="1993" name="Mol. Microbiol.">
        <title>Use of an ordered cosmid library to deduce the genomic organization of Mycobacterium leprae.</title>
        <authorList>
            <person name="Eiglmeier K."/>
            <person name="Honore N."/>
            <person name="Woods S.A."/>
            <person name="Caudron B."/>
            <person name="Cole S.T."/>
        </authorList>
    </citation>
    <scope>NUCLEOTIDE SEQUENCE</scope>
</reference>